<accession>A0A239HWB5</accession>
<feature type="compositionally biased region" description="Polar residues" evidence="4">
    <location>
        <begin position="812"/>
        <end position="824"/>
    </location>
</feature>
<dbReference type="OrthoDB" id="9758509at2"/>
<evidence type="ECO:0000256" key="3">
    <source>
        <dbReference type="ARBA" id="ARBA00053029"/>
    </source>
</evidence>
<dbReference type="AlphaFoldDB" id="A0A239HWB5"/>
<evidence type="ECO:0000313" key="6">
    <source>
        <dbReference type="EMBL" id="SNS84484.1"/>
    </source>
</evidence>
<protein>
    <submittedName>
        <fullName evidence="6">Carbon-monoxide dehydrogenase large subunit</fullName>
    </submittedName>
</protein>
<comment type="cofactor">
    <cofactor evidence="3">
        <name>Mo-molybdopterin cytosine dinucleotide</name>
        <dbReference type="ChEBI" id="CHEBI:71308"/>
    </cofactor>
</comment>
<keyword evidence="1" id="KW-0500">Molybdenum</keyword>
<name>A0A239HWB5_9ACTN</name>
<dbReference type="RefSeq" id="WP_089306754.1">
    <property type="nucleotide sequence ID" value="NZ_FZOO01000009.1"/>
</dbReference>
<dbReference type="Pfam" id="PF02738">
    <property type="entry name" value="MoCoBD_1"/>
    <property type="match status" value="1"/>
</dbReference>
<dbReference type="Gene3D" id="3.30.365.10">
    <property type="entry name" value="Aldehyde oxidase/xanthine dehydrogenase, molybdopterin binding domain"/>
    <property type="match status" value="4"/>
</dbReference>
<feature type="region of interest" description="Disordered" evidence="4">
    <location>
        <begin position="1"/>
        <end position="23"/>
    </location>
</feature>
<dbReference type="InterPro" id="IPR016208">
    <property type="entry name" value="Ald_Oxase/xanthine_DH-like"/>
</dbReference>
<dbReference type="GO" id="GO:0005506">
    <property type="term" value="F:iron ion binding"/>
    <property type="evidence" value="ECO:0007669"/>
    <property type="project" value="InterPro"/>
</dbReference>
<feature type="domain" description="Aldehyde oxidase/xanthine dehydrogenase a/b hammerhead" evidence="5">
    <location>
        <begin position="30"/>
        <end position="145"/>
    </location>
</feature>
<keyword evidence="2" id="KW-0560">Oxidoreductase</keyword>
<dbReference type="Pfam" id="PF20256">
    <property type="entry name" value="MoCoBD_2"/>
    <property type="match status" value="1"/>
</dbReference>
<keyword evidence="7" id="KW-1185">Reference proteome</keyword>
<dbReference type="InterPro" id="IPR000674">
    <property type="entry name" value="Ald_Oxase/Xan_DH_a/b"/>
</dbReference>
<evidence type="ECO:0000256" key="1">
    <source>
        <dbReference type="ARBA" id="ARBA00022505"/>
    </source>
</evidence>
<sequence length="830" mass="88391">MTAVEDRPAQAPEREVGKARRRKEDARLITGATTWTDNMVLPGMLHLAVVRSPVAHGKITAIDVSAAQEAPGVVAVLTGRDVADEQGSLPCAWPVTPDMVNPGHPSIAVDEVNHVGEAVAVIVARSKVAAQDAVELVDVDYDLLPAVLDMEAAVAEGARLTHDHLESNRSFHFVFDGGEAGTGSDTEQAFADAEVVVSRRFVQQRLIPAFMEPRSVVVQPQGDNYTMWSATQVPHILRVMLAMVTGVPEHKLRVVAPDVGGGFGGKLQVTPEEVISLLVARRLGKPVKWTESRSESLMTAHHGRDQIQYIDIASDREGNVKGLRCRILADMGAYLRLVSPGVPVLGAFMFNGIYKFPAYRFECDGVFTNKVPTDAYRGAGRPEATFAIERIMDELAVELGMDPLELRRRNWIKAEEFPFTTVAGMTYDSGDYETATQKALELIGYDELRAEQQHRRESGDPVQLGIGVSTFTEMCGLAPSRVLGSLSYGAGGWEQASIRMLPTGKVEVVTGSTPHGQGHETAWSQLVADRLGVPFEDVEVLHGDTSVAPRGMDTYGSRSLVVGGAAVVQAAEKVVAKARKVAAHLLEASEEDLEFTNGAFSVRGTPGAQLAIQEIALATFAAHNLPDGMEPSIDADATFDPENFSFPHGTHICAMEVDTDTGAVRIRKYACVDDVGTIVNPLIVEGQIHGGLAQGIAQALFEEAVYDADGNLTTGTFVDYLVPSAADLPHFDTGNTVHEAPGNPIGAKGVGEAGTIASTPAVVNAALDAVRHLGVRDIRMPLTPERVWRALHDGGDGGDRATAGSNAYGGASTESTTGVSTPASSLGGDR</sequence>
<reference evidence="7" key="1">
    <citation type="submission" date="2017-06" db="EMBL/GenBank/DDBJ databases">
        <authorList>
            <person name="Varghese N."/>
            <person name="Submissions S."/>
        </authorList>
    </citation>
    <scope>NUCLEOTIDE SEQUENCE [LARGE SCALE GENOMIC DNA]</scope>
    <source>
        <strain evidence="7">DSM 46839</strain>
    </source>
</reference>
<evidence type="ECO:0000259" key="5">
    <source>
        <dbReference type="SMART" id="SM01008"/>
    </source>
</evidence>
<evidence type="ECO:0000256" key="2">
    <source>
        <dbReference type="ARBA" id="ARBA00023002"/>
    </source>
</evidence>
<organism evidence="6 7">
    <name type="scientific">Geodermatophilus pulveris</name>
    <dbReference type="NCBI Taxonomy" id="1564159"/>
    <lineage>
        <taxon>Bacteria</taxon>
        <taxon>Bacillati</taxon>
        <taxon>Actinomycetota</taxon>
        <taxon>Actinomycetes</taxon>
        <taxon>Geodermatophilales</taxon>
        <taxon>Geodermatophilaceae</taxon>
        <taxon>Geodermatophilus</taxon>
    </lineage>
</organism>
<dbReference type="SUPFAM" id="SSF54665">
    <property type="entry name" value="CO dehydrogenase molybdoprotein N-domain-like"/>
    <property type="match status" value="1"/>
</dbReference>
<dbReference type="InterPro" id="IPR036856">
    <property type="entry name" value="Ald_Oxase/Xan_DH_a/b_sf"/>
</dbReference>
<dbReference type="SMART" id="SM01008">
    <property type="entry name" value="Ald_Xan_dh_C"/>
    <property type="match status" value="1"/>
</dbReference>
<dbReference type="InterPro" id="IPR046867">
    <property type="entry name" value="AldOxase/xan_DH_MoCoBD2"/>
</dbReference>
<dbReference type="GO" id="GO:0016491">
    <property type="term" value="F:oxidoreductase activity"/>
    <property type="evidence" value="ECO:0007669"/>
    <property type="project" value="UniProtKB-KW"/>
</dbReference>
<dbReference type="PANTHER" id="PTHR11908:SF132">
    <property type="entry name" value="ALDEHYDE OXIDASE 1-RELATED"/>
    <property type="match status" value="1"/>
</dbReference>
<gene>
    <name evidence="6" type="ORF">SAMN06893096_10929</name>
</gene>
<dbReference type="SUPFAM" id="SSF56003">
    <property type="entry name" value="Molybdenum cofactor-binding domain"/>
    <property type="match status" value="1"/>
</dbReference>
<dbReference type="EMBL" id="FZOO01000009">
    <property type="protein sequence ID" value="SNS84484.1"/>
    <property type="molecule type" value="Genomic_DNA"/>
</dbReference>
<dbReference type="InterPro" id="IPR008274">
    <property type="entry name" value="AldOxase/xan_DH_MoCoBD1"/>
</dbReference>
<dbReference type="Gene3D" id="3.90.1170.50">
    <property type="entry name" value="Aldehyde oxidase/xanthine dehydrogenase, a/b hammerhead"/>
    <property type="match status" value="1"/>
</dbReference>
<feature type="region of interest" description="Disordered" evidence="4">
    <location>
        <begin position="791"/>
        <end position="830"/>
    </location>
</feature>
<proteinExistence type="predicted"/>
<dbReference type="PANTHER" id="PTHR11908">
    <property type="entry name" value="XANTHINE DEHYDROGENASE"/>
    <property type="match status" value="1"/>
</dbReference>
<evidence type="ECO:0000313" key="7">
    <source>
        <dbReference type="Proteomes" id="UP000198373"/>
    </source>
</evidence>
<evidence type="ECO:0000256" key="4">
    <source>
        <dbReference type="SAM" id="MobiDB-lite"/>
    </source>
</evidence>
<dbReference type="Pfam" id="PF01315">
    <property type="entry name" value="Ald_Xan_dh_C"/>
    <property type="match status" value="1"/>
</dbReference>
<dbReference type="Proteomes" id="UP000198373">
    <property type="component" value="Unassembled WGS sequence"/>
</dbReference>
<dbReference type="InterPro" id="IPR037165">
    <property type="entry name" value="AldOxase/xan_DH_Mopterin-bd_sf"/>
</dbReference>
<dbReference type="FunFam" id="3.30.365.10:FF:000001">
    <property type="entry name" value="Xanthine dehydrogenase oxidase"/>
    <property type="match status" value="1"/>
</dbReference>